<dbReference type="InterPro" id="IPR029063">
    <property type="entry name" value="SAM-dependent_MTases_sf"/>
</dbReference>
<dbReference type="PROSITE" id="PS50926">
    <property type="entry name" value="TRAM"/>
    <property type="match status" value="1"/>
</dbReference>
<dbReference type="SUPFAM" id="SSF53335">
    <property type="entry name" value="S-adenosyl-L-methionine-dependent methyltransferases"/>
    <property type="match status" value="1"/>
</dbReference>
<dbReference type="GO" id="GO:0070475">
    <property type="term" value="P:rRNA base methylation"/>
    <property type="evidence" value="ECO:0007669"/>
    <property type="project" value="TreeGrafter"/>
</dbReference>
<dbReference type="EMBL" id="ACYU01000163">
    <property type="protein sequence ID" value="EEW05779.1"/>
    <property type="molecule type" value="Genomic_DNA"/>
</dbReference>
<evidence type="ECO:0000256" key="2">
    <source>
        <dbReference type="ARBA" id="ARBA00022603"/>
    </source>
</evidence>
<evidence type="ECO:0000256" key="1">
    <source>
        <dbReference type="ARBA" id="ARBA00022485"/>
    </source>
</evidence>
<evidence type="ECO:0000256" key="4">
    <source>
        <dbReference type="ARBA" id="ARBA00022691"/>
    </source>
</evidence>
<keyword evidence="1" id="KW-0479">Metal-binding</keyword>
<keyword evidence="4" id="KW-0949">S-adenosyl-L-methionine</keyword>
<dbReference type="FunFam" id="2.40.50.140:FF:000097">
    <property type="entry name" value="23S rRNA (uracil(1939)-C(5))-methyltransferase RlmD"/>
    <property type="match status" value="1"/>
</dbReference>
<sequence length="175" mass="19677">MARFFQPKKQSTIDKKHQPVTIERLDHQGSGLAFLQKKPLFVDGALPGEEVLIQLTESKSKYARGQLIKVLKPSTERVEPFCAHYAQCGGCDLQHLDRAGQINHKQQALSQLMVKFAGQSLALSAPVCSDDQGYRRRARLSLMWDKKHSSCNLVFAVSRVKPLFLSPIAQYLSRV</sequence>
<gene>
    <name evidence="7" type="ORF">VMB_30160</name>
</gene>
<organism evidence="7 8">
    <name type="scientific">Vibrio mimicus VM603</name>
    <dbReference type="NCBI Taxonomy" id="671074"/>
    <lineage>
        <taxon>Bacteria</taxon>
        <taxon>Pseudomonadati</taxon>
        <taxon>Pseudomonadota</taxon>
        <taxon>Gammaproteobacteria</taxon>
        <taxon>Vibrionales</taxon>
        <taxon>Vibrionaceae</taxon>
        <taxon>Vibrio</taxon>
    </lineage>
</organism>
<evidence type="ECO:0000313" key="8">
    <source>
        <dbReference type="Proteomes" id="UP000004827"/>
    </source>
</evidence>
<protein>
    <submittedName>
        <fullName evidence="7">23S rRNA (Uracil-5-)-methyltransferase RumA</fullName>
    </submittedName>
</protein>
<keyword evidence="5" id="KW-0411">Iron-sulfur</keyword>
<dbReference type="InterPro" id="IPR002792">
    <property type="entry name" value="TRAM_dom"/>
</dbReference>
<dbReference type="GO" id="GO:0051539">
    <property type="term" value="F:4 iron, 4 sulfur cluster binding"/>
    <property type="evidence" value="ECO:0007669"/>
    <property type="project" value="UniProtKB-KW"/>
</dbReference>
<keyword evidence="1" id="KW-0004">4Fe-4S</keyword>
<name>D2YHL9_VIBMI</name>
<dbReference type="InterPro" id="IPR012340">
    <property type="entry name" value="NA-bd_OB-fold"/>
</dbReference>
<keyword evidence="3 7" id="KW-0808">Transferase</keyword>
<feature type="domain" description="TRAM" evidence="6">
    <location>
        <begin position="10"/>
        <end position="69"/>
    </location>
</feature>
<dbReference type="Pfam" id="PF01938">
    <property type="entry name" value="TRAM"/>
    <property type="match status" value="1"/>
</dbReference>
<proteinExistence type="predicted"/>
<reference evidence="7 8" key="1">
    <citation type="journal article" date="2009" name="BMC Evol. Biol.">
        <title>Genomic taxonomy of Vibrios.</title>
        <authorList>
            <person name="Thompson C.C."/>
            <person name="Vicente A.C."/>
            <person name="Souza R.C."/>
            <person name="Vasconcelos A.T."/>
            <person name="Vesth T."/>
            <person name="Alves N.Jr."/>
            <person name="Ussery D.W."/>
            <person name="Iida T."/>
            <person name="Thompson F.L."/>
        </authorList>
    </citation>
    <scope>NUCLEOTIDE SEQUENCE [LARGE SCALE GENOMIC DNA]</scope>
    <source>
        <strain evidence="7 8">VM603</strain>
    </source>
</reference>
<evidence type="ECO:0000256" key="5">
    <source>
        <dbReference type="ARBA" id="ARBA00023014"/>
    </source>
</evidence>
<dbReference type="Proteomes" id="UP000004827">
    <property type="component" value="Unassembled WGS sequence"/>
</dbReference>
<accession>D2YHL9</accession>
<dbReference type="AlphaFoldDB" id="D2YHL9"/>
<evidence type="ECO:0000259" key="6">
    <source>
        <dbReference type="PROSITE" id="PS50926"/>
    </source>
</evidence>
<dbReference type="PANTHER" id="PTHR11061:SF49">
    <property type="entry name" value="23S RRNA (URACIL(1939)-C(5))-METHYLTRANSFERASE RLMD"/>
    <property type="match status" value="1"/>
</dbReference>
<dbReference type="GO" id="GO:0070041">
    <property type="term" value="F:rRNA (uridine-C5-)-methyltransferase activity"/>
    <property type="evidence" value="ECO:0007669"/>
    <property type="project" value="TreeGrafter"/>
</dbReference>
<dbReference type="Gene3D" id="3.40.50.150">
    <property type="entry name" value="Vaccinia Virus protein VP39"/>
    <property type="match status" value="1"/>
</dbReference>
<dbReference type="InterPro" id="IPR010280">
    <property type="entry name" value="U5_MeTrfase_fam"/>
</dbReference>
<evidence type="ECO:0000313" key="7">
    <source>
        <dbReference type="EMBL" id="EEW05779.1"/>
    </source>
</evidence>
<comment type="caution">
    <text evidence="7">The sequence shown here is derived from an EMBL/GenBank/DDBJ whole genome shotgun (WGS) entry which is preliminary data.</text>
</comment>
<dbReference type="Gene3D" id="2.40.50.1070">
    <property type="match status" value="1"/>
</dbReference>
<dbReference type="Gene3D" id="2.40.50.140">
    <property type="entry name" value="Nucleic acid-binding proteins"/>
    <property type="match status" value="1"/>
</dbReference>
<dbReference type="PANTHER" id="PTHR11061">
    <property type="entry name" value="RNA M5U METHYLTRANSFERASE"/>
    <property type="match status" value="1"/>
</dbReference>
<keyword evidence="1" id="KW-0408">Iron</keyword>
<dbReference type="SUPFAM" id="SSF50249">
    <property type="entry name" value="Nucleic acid-binding proteins"/>
    <property type="match status" value="1"/>
</dbReference>
<keyword evidence="2 7" id="KW-0489">Methyltransferase</keyword>
<evidence type="ECO:0000256" key="3">
    <source>
        <dbReference type="ARBA" id="ARBA00022679"/>
    </source>
</evidence>